<evidence type="ECO:0000313" key="8">
    <source>
        <dbReference type="EMBL" id="WGL18075.1"/>
    </source>
</evidence>
<dbReference type="RefSeq" id="WP_280322027.1">
    <property type="nucleotide sequence ID" value="NZ_CP118605.1"/>
</dbReference>
<evidence type="ECO:0000256" key="4">
    <source>
        <dbReference type="ARBA" id="ARBA00022729"/>
    </source>
</evidence>
<comment type="similarity">
    <text evidence="2">Belongs to the PpiC/parvulin rotamase family.</text>
</comment>
<evidence type="ECO:0000256" key="3">
    <source>
        <dbReference type="ARBA" id="ARBA00013194"/>
    </source>
</evidence>
<dbReference type="EMBL" id="CP118605">
    <property type="protein sequence ID" value="WGL18075.1"/>
    <property type="molecule type" value="Genomic_DNA"/>
</dbReference>
<name>A0ABY8NGK7_9GAMM</name>
<keyword evidence="4" id="KW-0732">Signal</keyword>
<dbReference type="SUPFAM" id="SSF109998">
    <property type="entry name" value="Triger factor/SurA peptide-binding domain-like"/>
    <property type="match status" value="1"/>
</dbReference>
<dbReference type="EC" id="5.2.1.8" evidence="3"/>
<dbReference type="PANTHER" id="PTHR47245">
    <property type="entry name" value="PEPTIDYLPROLYL ISOMERASE"/>
    <property type="match status" value="1"/>
</dbReference>
<gene>
    <name evidence="8" type="ORF">PVT68_07215</name>
</gene>
<keyword evidence="5" id="KW-0697">Rotamase</keyword>
<comment type="catalytic activity">
    <reaction evidence="1">
        <text>[protein]-peptidylproline (omega=180) = [protein]-peptidylproline (omega=0)</text>
        <dbReference type="Rhea" id="RHEA:16237"/>
        <dbReference type="Rhea" id="RHEA-COMP:10747"/>
        <dbReference type="Rhea" id="RHEA-COMP:10748"/>
        <dbReference type="ChEBI" id="CHEBI:83833"/>
        <dbReference type="ChEBI" id="CHEBI:83834"/>
        <dbReference type="EC" id="5.2.1.8"/>
    </reaction>
</comment>
<sequence>MASHWTRDPCLHFAVIGAMLFVINSLFADPGQSDRSDLVISESRIRHLAAIYERGWQRPPNRDELQALVEDFVREEVLYREAMRLGLDKDDTVIRRRLRMKMEYLAKDLIDAIEPSNQVLQAYYQQHLDKYIQPAQYSFEQVFLDSDKRVEVAEDARILLTKLTAGSDPEKLGDGSLLQHRFEHISSERIDRTFGNGFAQQLRELHSDQWSGPLTSAFGEHLVRITAYRPERQPDFGGIRTDVLRDWQEEEQKKILQTQYDTLRANYWIEIAETPMEMVRQ</sequence>
<feature type="domain" description="PpiC" evidence="7">
    <location>
        <begin position="115"/>
        <end position="236"/>
    </location>
</feature>
<dbReference type="InterPro" id="IPR027304">
    <property type="entry name" value="Trigger_fact/SurA_dom_sf"/>
</dbReference>
<dbReference type="GO" id="GO:0016853">
    <property type="term" value="F:isomerase activity"/>
    <property type="evidence" value="ECO:0007669"/>
    <property type="project" value="UniProtKB-KW"/>
</dbReference>
<protein>
    <recommendedName>
        <fullName evidence="3">peptidylprolyl isomerase</fullName>
        <ecNumber evidence="3">5.2.1.8</ecNumber>
    </recommendedName>
</protein>
<evidence type="ECO:0000256" key="2">
    <source>
        <dbReference type="ARBA" id="ARBA00007656"/>
    </source>
</evidence>
<keyword evidence="9" id="KW-1185">Reference proteome</keyword>
<evidence type="ECO:0000256" key="6">
    <source>
        <dbReference type="ARBA" id="ARBA00023235"/>
    </source>
</evidence>
<dbReference type="Proteomes" id="UP001236500">
    <property type="component" value="Chromosome"/>
</dbReference>
<evidence type="ECO:0000256" key="1">
    <source>
        <dbReference type="ARBA" id="ARBA00000971"/>
    </source>
</evidence>
<keyword evidence="6 8" id="KW-0413">Isomerase</keyword>
<dbReference type="PANTHER" id="PTHR47245:SF1">
    <property type="entry name" value="FOLDASE PROTEIN PRSA"/>
    <property type="match status" value="1"/>
</dbReference>
<dbReference type="InterPro" id="IPR050245">
    <property type="entry name" value="PrsA_foldase"/>
</dbReference>
<evidence type="ECO:0000256" key="5">
    <source>
        <dbReference type="ARBA" id="ARBA00023110"/>
    </source>
</evidence>
<reference evidence="8 9" key="1">
    <citation type="submission" date="2023-02" db="EMBL/GenBank/DDBJ databases">
        <title>Description and genomic characterization of Microbulbifer bruguierae sp. nov., isolated from the sediment of mangrove plant Bruguiera sexangula.</title>
        <authorList>
            <person name="Long M."/>
        </authorList>
    </citation>
    <scope>NUCLEOTIDE SEQUENCE [LARGE SCALE GENOMIC DNA]</scope>
    <source>
        <strain evidence="8 9">H12</strain>
    </source>
</reference>
<proteinExistence type="inferred from homology"/>
<dbReference type="InterPro" id="IPR000297">
    <property type="entry name" value="PPIase_PpiC"/>
</dbReference>
<evidence type="ECO:0000313" key="9">
    <source>
        <dbReference type="Proteomes" id="UP001236500"/>
    </source>
</evidence>
<accession>A0ABY8NGK7</accession>
<evidence type="ECO:0000259" key="7">
    <source>
        <dbReference type="Pfam" id="PF13145"/>
    </source>
</evidence>
<dbReference type="Pfam" id="PF13145">
    <property type="entry name" value="Rotamase_2"/>
    <property type="match status" value="1"/>
</dbReference>
<organism evidence="8 9">
    <name type="scientific">Microbulbifer bruguierae</name>
    <dbReference type="NCBI Taxonomy" id="3029061"/>
    <lineage>
        <taxon>Bacteria</taxon>
        <taxon>Pseudomonadati</taxon>
        <taxon>Pseudomonadota</taxon>
        <taxon>Gammaproteobacteria</taxon>
        <taxon>Cellvibrionales</taxon>
        <taxon>Microbulbiferaceae</taxon>
        <taxon>Microbulbifer</taxon>
    </lineage>
</organism>